<evidence type="ECO:0000256" key="3">
    <source>
        <dbReference type="ARBA" id="ARBA00022448"/>
    </source>
</evidence>
<evidence type="ECO:0000313" key="15">
    <source>
        <dbReference type="EMBL" id="KVP98399.1"/>
    </source>
</evidence>
<dbReference type="GO" id="GO:0046872">
    <property type="term" value="F:metal ion binding"/>
    <property type="evidence" value="ECO:0007669"/>
    <property type="project" value="UniProtKB-KW"/>
</dbReference>
<evidence type="ECO:0000256" key="12">
    <source>
        <dbReference type="ARBA" id="ARBA00037975"/>
    </source>
</evidence>
<evidence type="ECO:0000256" key="7">
    <source>
        <dbReference type="ARBA" id="ARBA00022723"/>
    </source>
</evidence>
<keyword evidence="7" id="KW-0479">Metal-binding</keyword>
<keyword evidence="4" id="KW-1003">Cell membrane</keyword>
<dbReference type="GO" id="GO:0022904">
    <property type="term" value="P:respiratory electron transport chain"/>
    <property type="evidence" value="ECO:0007669"/>
    <property type="project" value="InterPro"/>
</dbReference>
<feature type="domain" description="Cytochrome b561 bacterial/Ni-hydrogenase" evidence="14">
    <location>
        <begin position="3"/>
        <end position="162"/>
    </location>
</feature>
<dbReference type="AlphaFoldDB" id="A0AAW3MX75"/>
<feature type="transmembrane region" description="Helical" evidence="13">
    <location>
        <begin position="129"/>
        <end position="151"/>
    </location>
</feature>
<evidence type="ECO:0000256" key="2">
    <source>
        <dbReference type="ARBA" id="ARBA00004651"/>
    </source>
</evidence>
<dbReference type="EMBL" id="LPBJ01000047">
    <property type="protein sequence ID" value="KVP98399.1"/>
    <property type="molecule type" value="Genomic_DNA"/>
</dbReference>
<dbReference type="PANTHER" id="PTHR30529">
    <property type="entry name" value="CYTOCHROME B561"/>
    <property type="match status" value="1"/>
</dbReference>
<protein>
    <recommendedName>
        <fullName evidence="14">Cytochrome b561 bacterial/Ni-hydrogenase domain-containing protein</fullName>
    </recommendedName>
</protein>
<dbReference type="InterPro" id="IPR011577">
    <property type="entry name" value="Cyt_b561_bac/Ni-Hgenase"/>
</dbReference>
<evidence type="ECO:0000256" key="8">
    <source>
        <dbReference type="ARBA" id="ARBA00022982"/>
    </source>
</evidence>
<dbReference type="InterPro" id="IPR016174">
    <property type="entry name" value="Di-haem_cyt_TM"/>
</dbReference>
<dbReference type="GO" id="GO:0005886">
    <property type="term" value="C:plasma membrane"/>
    <property type="evidence" value="ECO:0007669"/>
    <property type="project" value="UniProtKB-SubCell"/>
</dbReference>
<feature type="transmembrane region" description="Helical" evidence="13">
    <location>
        <begin position="77"/>
        <end position="98"/>
    </location>
</feature>
<organism evidence="15 16">
    <name type="scientific">Burkholderia ubonensis</name>
    <dbReference type="NCBI Taxonomy" id="101571"/>
    <lineage>
        <taxon>Bacteria</taxon>
        <taxon>Pseudomonadati</taxon>
        <taxon>Pseudomonadota</taxon>
        <taxon>Betaproteobacteria</taxon>
        <taxon>Burkholderiales</taxon>
        <taxon>Burkholderiaceae</taxon>
        <taxon>Burkholderia</taxon>
        <taxon>Burkholderia cepacia complex</taxon>
    </lineage>
</organism>
<evidence type="ECO:0000256" key="4">
    <source>
        <dbReference type="ARBA" id="ARBA00022475"/>
    </source>
</evidence>
<dbReference type="GO" id="GO:0009055">
    <property type="term" value="F:electron transfer activity"/>
    <property type="evidence" value="ECO:0007669"/>
    <property type="project" value="InterPro"/>
</dbReference>
<dbReference type="InterPro" id="IPR052168">
    <property type="entry name" value="Cytochrome_b561_oxidase"/>
</dbReference>
<keyword evidence="16" id="KW-1185">Reference proteome</keyword>
<evidence type="ECO:0000256" key="10">
    <source>
        <dbReference type="ARBA" id="ARBA00023004"/>
    </source>
</evidence>
<evidence type="ECO:0000313" key="16">
    <source>
        <dbReference type="Proteomes" id="UP000056453"/>
    </source>
</evidence>
<keyword evidence="3" id="KW-0813">Transport</keyword>
<gene>
    <name evidence="15" type="ORF">WJ96_07715</name>
</gene>
<feature type="transmembrane region" description="Helical" evidence="13">
    <location>
        <begin position="34"/>
        <end position="56"/>
    </location>
</feature>
<keyword evidence="9 13" id="KW-1133">Transmembrane helix</keyword>
<comment type="subcellular location">
    <subcellularLocation>
        <location evidence="2">Cell membrane</location>
        <topology evidence="2">Multi-pass membrane protein</topology>
    </subcellularLocation>
</comment>
<evidence type="ECO:0000256" key="11">
    <source>
        <dbReference type="ARBA" id="ARBA00023136"/>
    </source>
</evidence>
<evidence type="ECO:0000256" key="13">
    <source>
        <dbReference type="SAM" id="Phobius"/>
    </source>
</evidence>
<sequence>MKHHSLIRALHWVMALLFLTIIVAVEVQFQDRKLAMLIHKSLGLLTLGLVATRLLTRALTKAPAPTGGALNQKLAQAGHIVLYVLMVAVPLTMVIGGLNGRGLEFFMWHIDTLWVNKPLAKSLLDAHRLLANILLYTALGHAAVALWHHYVMKDGTLKKMLP</sequence>
<dbReference type="Pfam" id="PF01292">
    <property type="entry name" value="Ni_hydr_CYTB"/>
    <property type="match status" value="1"/>
</dbReference>
<evidence type="ECO:0000256" key="9">
    <source>
        <dbReference type="ARBA" id="ARBA00022989"/>
    </source>
</evidence>
<proteinExistence type="inferred from homology"/>
<accession>A0AAW3MX75</accession>
<reference evidence="15 16" key="1">
    <citation type="submission" date="2015-11" db="EMBL/GenBank/DDBJ databases">
        <title>Expanding the genomic diversity of Burkholderia species for the development of highly accurate diagnostics.</title>
        <authorList>
            <person name="Sahl J."/>
            <person name="Keim P."/>
            <person name="Wagner D."/>
        </authorList>
    </citation>
    <scope>NUCLEOTIDE SEQUENCE [LARGE SCALE GENOMIC DNA]</scope>
    <source>
        <strain evidence="15 16">MSMB1808WGS</strain>
    </source>
</reference>
<keyword evidence="5" id="KW-0349">Heme</keyword>
<dbReference type="GO" id="GO:0020037">
    <property type="term" value="F:heme binding"/>
    <property type="evidence" value="ECO:0007669"/>
    <property type="project" value="TreeGrafter"/>
</dbReference>
<evidence type="ECO:0000256" key="1">
    <source>
        <dbReference type="ARBA" id="ARBA00001970"/>
    </source>
</evidence>
<comment type="similarity">
    <text evidence="12">Belongs to the cytochrome b561 family.</text>
</comment>
<keyword evidence="8" id="KW-0249">Electron transport</keyword>
<name>A0AAW3MX75_9BURK</name>
<keyword evidence="11 13" id="KW-0472">Membrane</keyword>
<dbReference type="Proteomes" id="UP000056453">
    <property type="component" value="Unassembled WGS sequence"/>
</dbReference>
<dbReference type="PANTHER" id="PTHR30529:SF1">
    <property type="entry name" value="CYTOCHROME B561 HOMOLOG 2"/>
    <property type="match status" value="1"/>
</dbReference>
<dbReference type="SUPFAM" id="SSF81342">
    <property type="entry name" value="Transmembrane di-heme cytochromes"/>
    <property type="match status" value="1"/>
</dbReference>
<comment type="caution">
    <text evidence="15">The sequence shown here is derived from an EMBL/GenBank/DDBJ whole genome shotgun (WGS) entry which is preliminary data.</text>
</comment>
<dbReference type="RefSeq" id="WP_059925690.1">
    <property type="nucleotide sequence ID" value="NZ_LPBG01000047.1"/>
</dbReference>
<evidence type="ECO:0000259" key="14">
    <source>
        <dbReference type="Pfam" id="PF01292"/>
    </source>
</evidence>
<evidence type="ECO:0000256" key="5">
    <source>
        <dbReference type="ARBA" id="ARBA00022617"/>
    </source>
</evidence>
<evidence type="ECO:0000256" key="6">
    <source>
        <dbReference type="ARBA" id="ARBA00022692"/>
    </source>
</evidence>
<keyword evidence="10" id="KW-0408">Iron</keyword>
<keyword evidence="6 13" id="KW-0812">Transmembrane</keyword>
<comment type="cofactor">
    <cofactor evidence="1">
        <name>heme b</name>
        <dbReference type="ChEBI" id="CHEBI:60344"/>
    </cofactor>
</comment>